<keyword evidence="4" id="KW-1185">Reference proteome</keyword>
<keyword evidence="2" id="KW-0732">Signal</keyword>
<name>A0A1G5AI86_9FIRM</name>
<evidence type="ECO:0000313" key="3">
    <source>
        <dbReference type="EMBL" id="SCX77560.1"/>
    </source>
</evidence>
<evidence type="ECO:0000256" key="1">
    <source>
        <dbReference type="SAM" id="Coils"/>
    </source>
</evidence>
<feature type="chain" id="PRO_5011792062" description="Outer membrane efflux protein" evidence="2">
    <location>
        <begin position="25"/>
        <end position="437"/>
    </location>
</feature>
<feature type="coiled-coil region" evidence="1">
    <location>
        <begin position="172"/>
        <end position="237"/>
    </location>
</feature>
<protein>
    <recommendedName>
        <fullName evidence="5">Outer membrane efflux protein</fullName>
    </recommendedName>
</protein>
<feature type="coiled-coil region" evidence="1">
    <location>
        <begin position="393"/>
        <end position="420"/>
    </location>
</feature>
<proteinExistence type="predicted"/>
<evidence type="ECO:0000313" key="4">
    <source>
        <dbReference type="Proteomes" id="UP000198636"/>
    </source>
</evidence>
<feature type="signal peptide" evidence="2">
    <location>
        <begin position="1"/>
        <end position="24"/>
    </location>
</feature>
<dbReference type="RefSeq" id="WP_091538807.1">
    <property type="nucleotide sequence ID" value="NZ_FMUS01000001.1"/>
</dbReference>
<organism evidence="3 4">
    <name type="scientific">Alkaliphilus peptidifermentans DSM 18978</name>
    <dbReference type="NCBI Taxonomy" id="1120976"/>
    <lineage>
        <taxon>Bacteria</taxon>
        <taxon>Bacillati</taxon>
        <taxon>Bacillota</taxon>
        <taxon>Clostridia</taxon>
        <taxon>Peptostreptococcales</taxon>
        <taxon>Natronincolaceae</taxon>
        <taxon>Alkaliphilus</taxon>
    </lineage>
</organism>
<accession>A0A1G5AI86</accession>
<evidence type="ECO:0000256" key="2">
    <source>
        <dbReference type="SAM" id="SignalP"/>
    </source>
</evidence>
<reference evidence="3 4" key="1">
    <citation type="submission" date="2016-10" db="EMBL/GenBank/DDBJ databases">
        <authorList>
            <person name="de Groot N.N."/>
        </authorList>
    </citation>
    <scope>NUCLEOTIDE SEQUENCE [LARGE SCALE GENOMIC DNA]</scope>
    <source>
        <strain evidence="3 4">DSM 18978</strain>
    </source>
</reference>
<keyword evidence="1" id="KW-0175">Coiled coil</keyword>
<dbReference type="Gene3D" id="1.20.1600.10">
    <property type="entry name" value="Outer membrane efflux proteins (OEP)"/>
    <property type="match status" value="1"/>
</dbReference>
<gene>
    <name evidence="3" type="ORF">SAMN03080606_00147</name>
</gene>
<dbReference type="EMBL" id="FMUS01000001">
    <property type="protein sequence ID" value="SCX77560.1"/>
    <property type="molecule type" value="Genomic_DNA"/>
</dbReference>
<dbReference type="AlphaFoldDB" id="A0A1G5AI86"/>
<dbReference type="SUPFAM" id="SSF56954">
    <property type="entry name" value="Outer membrane efflux proteins (OEP)"/>
    <property type="match status" value="1"/>
</dbReference>
<sequence>MKVKKTLAALGLGITMLLNTTAYAEVSEGKYDLEKLKEVYINESFEVKMIELDTELLQVQYKDQIKEYRDSKDTVNDAEDHMNGMKALREQSLKDYERAQDSASRQAATKNADRLLMEYIRARSSYRMRVKQDVQMTQSLEPIIFQIAQAEIKKEQSIAKSEYELELDYYNLVRLHRELELIEKDVDNIKKKINIDMTKENLGLLVESAREESEKQLRDFEKQKKQLENSLELALENMKTKLNFDLGAQLKIELEIPNESVPKSYNLQDSISKFKKNNLDLAAMENNVFIKESIFNKVTLAYERIEEWNENQITLKQYEEEQNQIKISEIEFKKSEIQLFNLERKLELYAKNTYYEYQTARDTLVANYLFNNNLYDNKLNIIEANYKHGFISEFEYEVQKQQLNRELRGLEQDMINYVNAKNKMELMLNGIMVTAMN</sequence>
<evidence type="ECO:0008006" key="5">
    <source>
        <dbReference type="Google" id="ProtNLM"/>
    </source>
</evidence>
<dbReference type="STRING" id="1120976.SAMN03080606_00147"/>
<dbReference type="Proteomes" id="UP000198636">
    <property type="component" value="Unassembled WGS sequence"/>
</dbReference>